<organism evidence="1 2">
    <name type="scientific">Ruminococcus difficilis</name>
    <dbReference type="NCBI Taxonomy" id="2763069"/>
    <lineage>
        <taxon>Bacteria</taxon>
        <taxon>Bacillati</taxon>
        <taxon>Bacillota</taxon>
        <taxon>Clostridia</taxon>
        <taxon>Eubacteriales</taxon>
        <taxon>Oscillospiraceae</taxon>
        <taxon>Ruminococcus</taxon>
    </lineage>
</organism>
<comment type="caution">
    <text evidence="1">The sequence shown here is derived from an EMBL/GenBank/DDBJ whole genome shotgun (WGS) entry which is preliminary data.</text>
</comment>
<dbReference type="EMBL" id="JAEQMG010000173">
    <property type="protein sequence ID" value="MBK6090064.1"/>
    <property type="molecule type" value="Genomic_DNA"/>
</dbReference>
<evidence type="ECO:0000313" key="2">
    <source>
        <dbReference type="Proteomes" id="UP000633365"/>
    </source>
</evidence>
<accession>A0A934WU82</accession>
<protein>
    <submittedName>
        <fullName evidence="1">Uncharacterized protein</fullName>
    </submittedName>
</protein>
<gene>
    <name evidence="1" type="ORF">JKK62_15670</name>
</gene>
<reference evidence="1" key="1">
    <citation type="submission" date="2021-01" db="EMBL/GenBank/DDBJ databases">
        <title>Genome public.</title>
        <authorList>
            <person name="Liu C."/>
            <person name="Sun Q."/>
        </authorList>
    </citation>
    <scope>NUCLEOTIDE SEQUENCE</scope>
    <source>
        <strain evidence="1">M6</strain>
    </source>
</reference>
<dbReference type="RefSeq" id="WP_201428756.1">
    <property type="nucleotide sequence ID" value="NZ_JAEQMG010000173.1"/>
</dbReference>
<dbReference type="AlphaFoldDB" id="A0A934WU82"/>
<keyword evidence="2" id="KW-1185">Reference proteome</keyword>
<dbReference type="Proteomes" id="UP000633365">
    <property type="component" value="Unassembled WGS sequence"/>
</dbReference>
<name>A0A934WU82_9FIRM</name>
<proteinExistence type="predicted"/>
<sequence length="55" mass="6337">MKINVRGEQVSEKIIRMYVSELVKAHPDKNIESVDIIVEGDSLKVRMMHNLERSA</sequence>
<evidence type="ECO:0000313" key="1">
    <source>
        <dbReference type="EMBL" id="MBK6090064.1"/>
    </source>
</evidence>